<dbReference type="InterPro" id="IPR050171">
    <property type="entry name" value="MFS_Transporters"/>
</dbReference>
<evidence type="ECO:0000313" key="12">
    <source>
        <dbReference type="Proteomes" id="UP000006078"/>
    </source>
</evidence>
<dbReference type="EMBL" id="CAJZ01000189">
    <property type="protein sequence ID" value="CCI84021.1"/>
    <property type="molecule type" value="Genomic_DNA"/>
</dbReference>
<dbReference type="AlphaFoldDB" id="I7JWQ5"/>
<protein>
    <submittedName>
        <fullName evidence="11">Amino acid/peptide transporter (Peptide:H+ symporter)</fullName>
    </submittedName>
    <submittedName>
        <fullName evidence="10">Putative membrane protein</fullName>
    </submittedName>
</protein>
<feature type="transmembrane region" description="Helical" evidence="9">
    <location>
        <begin position="54"/>
        <end position="71"/>
    </location>
</feature>
<dbReference type="NCBIfam" id="TIGR00924">
    <property type="entry name" value="yjdL_sub1_fam"/>
    <property type="match status" value="1"/>
</dbReference>
<dbReference type="PANTHER" id="PTHR23517">
    <property type="entry name" value="RESISTANCE PROTEIN MDTM, PUTATIVE-RELATED-RELATED"/>
    <property type="match status" value="1"/>
</dbReference>
<dbReference type="PATRIC" id="fig|883169.3.peg.1655"/>
<dbReference type="Pfam" id="PF00854">
    <property type="entry name" value="PTR2"/>
    <property type="match status" value="1"/>
</dbReference>
<dbReference type="SUPFAM" id="SSF103473">
    <property type="entry name" value="MFS general substrate transporter"/>
    <property type="match status" value="2"/>
</dbReference>
<dbReference type="STRING" id="29321.AAV33_04820"/>
<evidence type="ECO:0000256" key="1">
    <source>
        <dbReference type="ARBA" id="ARBA00004651"/>
    </source>
</evidence>
<organism evidence="10 13">
    <name type="scientific">Corynebacterium otitidis ATCC 51513</name>
    <dbReference type="NCBI Taxonomy" id="883169"/>
    <lineage>
        <taxon>Bacteria</taxon>
        <taxon>Bacillati</taxon>
        <taxon>Actinomycetota</taxon>
        <taxon>Actinomycetes</taxon>
        <taxon>Mycobacteriales</taxon>
        <taxon>Corynebacteriaceae</taxon>
        <taxon>Corynebacterium</taxon>
    </lineage>
</organism>
<gene>
    <name evidence="10" type="ORF">BN46_1299</name>
    <name evidence="11" type="ORF">HMPREF9719_01719</name>
</gene>
<comment type="caution">
    <text evidence="10">The sequence shown here is derived from an EMBL/GenBank/DDBJ whole genome shotgun (WGS) entry which is preliminary data.</text>
</comment>
<comment type="similarity">
    <text evidence="7">Belongs to the major facilitator superfamily. Proton-dependent oligopeptide transporter (POT/PTR) (TC 2.A.17) family.</text>
</comment>
<dbReference type="InterPro" id="IPR000109">
    <property type="entry name" value="POT_fam"/>
</dbReference>
<dbReference type="CDD" id="cd17346">
    <property type="entry name" value="MFS_DtpA_like"/>
    <property type="match status" value="1"/>
</dbReference>
<name>I7JWQ5_9CORY</name>
<dbReference type="GO" id="GO:0006857">
    <property type="term" value="P:oligopeptide transport"/>
    <property type="evidence" value="ECO:0007669"/>
    <property type="project" value="InterPro"/>
</dbReference>
<evidence type="ECO:0000256" key="4">
    <source>
        <dbReference type="ARBA" id="ARBA00022692"/>
    </source>
</evidence>
<proteinExistence type="inferred from homology"/>
<evidence type="ECO:0000256" key="2">
    <source>
        <dbReference type="ARBA" id="ARBA00022448"/>
    </source>
</evidence>
<evidence type="ECO:0000256" key="6">
    <source>
        <dbReference type="ARBA" id="ARBA00023136"/>
    </source>
</evidence>
<dbReference type="OrthoDB" id="9772725at2"/>
<keyword evidence="12" id="KW-1185">Reference proteome</keyword>
<dbReference type="InterPro" id="IPR018456">
    <property type="entry name" value="PTR2_symporter_CS"/>
</dbReference>
<keyword evidence="4 7" id="KW-0812">Transmembrane</keyword>
<feature type="transmembrane region" description="Helical" evidence="9">
    <location>
        <begin position="177"/>
        <end position="198"/>
    </location>
</feature>
<reference evidence="11 12" key="2">
    <citation type="submission" date="2012-08" db="EMBL/GenBank/DDBJ databases">
        <title>The Genome Sequence of Turicella otitidis ATCC 51513.</title>
        <authorList>
            <consortium name="The Broad Institute Genome Sequencing Platform"/>
            <person name="Earl A."/>
            <person name="Ward D."/>
            <person name="Feldgarden M."/>
            <person name="Gevers D."/>
            <person name="Huys G."/>
            <person name="Walker B."/>
            <person name="Young S.K."/>
            <person name="Zeng Q."/>
            <person name="Gargeya S."/>
            <person name="Fitzgerald M."/>
            <person name="Haas B."/>
            <person name="Abouelleil A."/>
            <person name="Alvarado L."/>
            <person name="Arachchi H.M."/>
            <person name="Berlin A.M."/>
            <person name="Chapman S.B."/>
            <person name="Goldberg J."/>
            <person name="Griggs A."/>
            <person name="Gujja S."/>
            <person name="Hansen M."/>
            <person name="Howarth C."/>
            <person name="Imamovic A."/>
            <person name="Larimer J."/>
            <person name="McCowen C."/>
            <person name="Montmayeur A."/>
            <person name="Murphy C."/>
            <person name="Neiman D."/>
            <person name="Pearson M."/>
            <person name="Priest M."/>
            <person name="Roberts A."/>
            <person name="Saif S."/>
            <person name="Shea T."/>
            <person name="Sisk P."/>
            <person name="Sykes S."/>
            <person name="Wortman J."/>
            <person name="Nusbaum C."/>
            <person name="Birren B."/>
        </authorList>
    </citation>
    <scope>NUCLEOTIDE SEQUENCE [LARGE SCALE GENOMIC DNA]</scope>
    <source>
        <strain evidence="11 12">ATCC 51513</strain>
    </source>
</reference>
<evidence type="ECO:0000313" key="13">
    <source>
        <dbReference type="Proteomes" id="UP000011016"/>
    </source>
</evidence>
<evidence type="ECO:0000256" key="5">
    <source>
        <dbReference type="ARBA" id="ARBA00022989"/>
    </source>
</evidence>
<dbReference type="eggNOG" id="COG3104">
    <property type="taxonomic scope" value="Bacteria"/>
</dbReference>
<dbReference type="EMBL" id="AHAE01000082">
    <property type="protein sequence ID" value="EJZ81311.1"/>
    <property type="molecule type" value="Genomic_DNA"/>
</dbReference>
<feature type="transmembrane region" description="Helical" evidence="9">
    <location>
        <begin position="305"/>
        <end position="333"/>
    </location>
</feature>
<evidence type="ECO:0000313" key="11">
    <source>
        <dbReference type="EMBL" id="EJZ81311.1"/>
    </source>
</evidence>
<evidence type="ECO:0000256" key="9">
    <source>
        <dbReference type="SAM" id="Phobius"/>
    </source>
</evidence>
<dbReference type="HOGENOM" id="CLU_004790_0_1_11"/>
<feature type="region of interest" description="Disordered" evidence="8">
    <location>
        <begin position="1"/>
        <end position="24"/>
    </location>
</feature>
<keyword evidence="2 7" id="KW-0813">Transport</keyword>
<dbReference type="InterPro" id="IPR036259">
    <property type="entry name" value="MFS_trans_sf"/>
</dbReference>
<feature type="transmembrane region" description="Helical" evidence="9">
    <location>
        <begin position="409"/>
        <end position="428"/>
    </location>
</feature>
<dbReference type="PROSITE" id="PS01022">
    <property type="entry name" value="PTR2_1"/>
    <property type="match status" value="1"/>
</dbReference>
<keyword evidence="3" id="KW-1003">Cell membrane</keyword>
<accession>I7JWQ5</accession>
<feature type="transmembrane region" description="Helical" evidence="9">
    <location>
        <begin position="353"/>
        <end position="373"/>
    </location>
</feature>
<evidence type="ECO:0000256" key="7">
    <source>
        <dbReference type="RuleBase" id="RU003755"/>
    </source>
</evidence>
<evidence type="ECO:0000256" key="3">
    <source>
        <dbReference type="ARBA" id="ARBA00022475"/>
    </source>
</evidence>
<evidence type="ECO:0000256" key="8">
    <source>
        <dbReference type="SAM" id="MobiDB-lite"/>
    </source>
</evidence>
<dbReference type="PROSITE" id="PS01023">
    <property type="entry name" value="PTR2_2"/>
    <property type="match status" value="1"/>
</dbReference>
<comment type="subcellular location">
    <subcellularLocation>
        <location evidence="1">Cell membrane</location>
        <topology evidence="1">Multi-pass membrane protein</topology>
    </subcellularLocation>
    <subcellularLocation>
        <location evidence="7">Membrane</location>
        <topology evidence="7">Multi-pass membrane protein</topology>
    </subcellularLocation>
</comment>
<keyword evidence="5 9" id="KW-1133">Transmembrane helix</keyword>
<dbReference type="Proteomes" id="UP000011016">
    <property type="component" value="Unassembled WGS sequence"/>
</dbReference>
<feature type="transmembrane region" description="Helical" evidence="9">
    <location>
        <begin position="83"/>
        <end position="105"/>
    </location>
</feature>
<reference evidence="10 13" key="1">
    <citation type="journal article" date="2012" name="J. Bacteriol.">
        <title>Draft Genome Sequence of Turicella otitidis ATCC 51513, Isolated from Middle Ear Fluid from a Child with Otitis Media.</title>
        <authorList>
            <person name="Brinkrolf K."/>
            <person name="Schneider J."/>
            <person name="Knecht M."/>
            <person name="Ruckert C."/>
            <person name="Tauch A."/>
        </authorList>
    </citation>
    <scope>NUCLEOTIDE SEQUENCE [LARGE SCALE GENOMIC DNA]</scope>
    <source>
        <strain evidence="10 13">ATCC 51513</strain>
    </source>
</reference>
<dbReference type="GO" id="GO:1904680">
    <property type="term" value="F:peptide transmembrane transporter activity"/>
    <property type="evidence" value="ECO:0007669"/>
    <property type="project" value="InterPro"/>
</dbReference>
<feature type="transmembrane region" description="Helical" evidence="9">
    <location>
        <begin position="117"/>
        <end position="143"/>
    </location>
</feature>
<dbReference type="InterPro" id="IPR005279">
    <property type="entry name" value="Dipep/tripep_permease"/>
</dbReference>
<dbReference type="Gene3D" id="1.20.1250.20">
    <property type="entry name" value="MFS general substrate transporter like domains"/>
    <property type="match status" value="1"/>
</dbReference>
<feature type="transmembrane region" description="Helical" evidence="9">
    <location>
        <begin position="449"/>
        <end position="469"/>
    </location>
</feature>
<dbReference type="PANTHER" id="PTHR23517:SF15">
    <property type="entry name" value="PROTON-DEPENDENT OLIGOPEPTIDE FAMILY TRANSPORT PROTEIN"/>
    <property type="match status" value="1"/>
</dbReference>
<dbReference type="GO" id="GO:0005886">
    <property type="term" value="C:plasma membrane"/>
    <property type="evidence" value="ECO:0007669"/>
    <property type="project" value="UniProtKB-SubCell"/>
</dbReference>
<feature type="transmembrane region" description="Helical" evidence="9">
    <location>
        <begin position="204"/>
        <end position="223"/>
    </location>
</feature>
<dbReference type="RefSeq" id="WP_004601609.1">
    <property type="nucleotide sequence ID" value="NZ_HF541868.1"/>
</dbReference>
<feature type="transmembrane region" description="Helical" evidence="9">
    <location>
        <begin position="271"/>
        <end position="293"/>
    </location>
</feature>
<feature type="transmembrane region" description="Helical" evidence="9">
    <location>
        <begin position="244"/>
        <end position="265"/>
    </location>
</feature>
<keyword evidence="6 9" id="KW-0472">Membrane</keyword>
<evidence type="ECO:0000313" key="10">
    <source>
        <dbReference type="EMBL" id="CCI84021.1"/>
    </source>
</evidence>
<feature type="transmembrane region" description="Helical" evidence="9">
    <location>
        <begin position="385"/>
        <end position="403"/>
    </location>
</feature>
<feature type="transmembrane region" description="Helical" evidence="9">
    <location>
        <begin position="481"/>
        <end position="503"/>
    </location>
</feature>
<dbReference type="Proteomes" id="UP000006078">
    <property type="component" value="Unassembled WGS sequence"/>
</dbReference>
<sequence>MSTTEDGRGPQRSHTPPDAHGGAVPPAGVDPERTFFGHPIGLSSLFSIELWERFSFYGMQGILTFYLYFSVADGGLGLPQATALSLVGVYGGFVYLSSVAASFVADRLLGAERTVRYAAVLVMFGHLALALVPGLTGLAIGLISIGLGSGGVKTASQVVLGQLYSAEDRRRDGGFTLYYLGVNIGALVGPLLTGWVWGREGFHWGFGLAAVGMAVGLIHYLLTRKKNLGTAGREVPSPLPKNRYLPWGLGVAAAAIVVVALIATGVVRLEWLSTIMAATAALAAAAMLISMYRSPKVTPEERRRLIGFIPLLVSSAAFWAIYQTQFTMLAVYFESRVDLQVFGIEITPAQLDSISPFFVVVFSVPFSIMWTKLGDRQWSSPMKFGAANLLIGLGLLLFVPFVGSGANATPVWLVVAAIFLFVMGELLLSPVGNSLATRVAPRYYSSRLFAVWLMSVSVGSSLSGSFGSIFDMSTDAGEAAFFTTAAGATIVVGLVVLLLRGWILRRLEPIR</sequence>